<proteinExistence type="predicted"/>
<dbReference type="Pfam" id="PF25917">
    <property type="entry name" value="BSH_RND"/>
    <property type="match status" value="1"/>
</dbReference>
<dbReference type="EMBL" id="UINC01001212">
    <property type="protein sequence ID" value="SUZ74469.1"/>
    <property type="molecule type" value="Genomic_DNA"/>
</dbReference>
<dbReference type="PANTHER" id="PTHR30469">
    <property type="entry name" value="MULTIDRUG RESISTANCE PROTEIN MDTA"/>
    <property type="match status" value="1"/>
</dbReference>
<dbReference type="GO" id="GO:0015562">
    <property type="term" value="F:efflux transmembrane transporter activity"/>
    <property type="evidence" value="ECO:0007669"/>
    <property type="project" value="TreeGrafter"/>
</dbReference>
<name>A0A381Q7U6_9ZZZZ</name>
<dbReference type="Gene3D" id="1.10.287.470">
    <property type="entry name" value="Helix hairpin bin"/>
    <property type="match status" value="1"/>
</dbReference>
<keyword evidence="1" id="KW-0175">Coiled coil</keyword>
<dbReference type="Gene3D" id="2.40.420.20">
    <property type="match status" value="1"/>
</dbReference>
<organism evidence="3">
    <name type="scientific">marine metagenome</name>
    <dbReference type="NCBI Taxonomy" id="408172"/>
    <lineage>
        <taxon>unclassified sequences</taxon>
        <taxon>metagenomes</taxon>
        <taxon>ecological metagenomes</taxon>
    </lineage>
</organism>
<dbReference type="GO" id="GO:1990281">
    <property type="term" value="C:efflux pump complex"/>
    <property type="evidence" value="ECO:0007669"/>
    <property type="project" value="TreeGrafter"/>
</dbReference>
<evidence type="ECO:0000259" key="2">
    <source>
        <dbReference type="Pfam" id="PF25917"/>
    </source>
</evidence>
<dbReference type="InterPro" id="IPR006143">
    <property type="entry name" value="RND_pump_MFP"/>
</dbReference>
<dbReference type="NCBIfam" id="TIGR01730">
    <property type="entry name" value="RND_mfp"/>
    <property type="match status" value="1"/>
</dbReference>
<feature type="domain" description="Multidrug resistance protein MdtA-like barrel-sandwich hybrid" evidence="2">
    <location>
        <begin position="52"/>
        <end position="189"/>
    </location>
</feature>
<dbReference type="SUPFAM" id="SSF111369">
    <property type="entry name" value="HlyD-like secretion proteins"/>
    <property type="match status" value="1"/>
</dbReference>
<evidence type="ECO:0000313" key="3">
    <source>
        <dbReference type="EMBL" id="SUZ74469.1"/>
    </source>
</evidence>
<feature type="non-terminal residue" evidence="3">
    <location>
        <position position="1"/>
    </location>
</feature>
<dbReference type="PANTHER" id="PTHR30469:SF12">
    <property type="entry name" value="MULTIDRUG RESISTANCE PROTEIN MDTA"/>
    <property type="match status" value="1"/>
</dbReference>
<reference evidence="3" key="1">
    <citation type="submission" date="2018-05" db="EMBL/GenBank/DDBJ databases">
        <authorList>
            <person name="Lanie J.A."/>
            <person name="Ng W.-L."/>
            <person name="Kazmierczak K.M."/>
            <person name="Andrzejewski T.M."/>
            <person name="Davidsen T.M."/>
            <person name="Wayne K.J."/>
            <person name="Tettelin H."/>
            <person name="Glass J.I."/>
            <person name="Rusch D."/>
            <person name="Podicherti R."/>
            <person name="Tsui H.-C.T."/>
            <person name="Winkler M.E."/>
        </authorList>
    </citation>
    <scope>NUCLEOTIDE SEQUENCE</scope>
</reference>
<protein>
    <recommendedName>
        <fullName evidence="2">Multidrug resistance protein MdtA-like barrel-sandwich hybrid domain-containing protein</fullName>
    </recommendedName>
</protein>
<evidence type="ECO:0000256" key="1">
    <source>
        <dbReference type="SAM" id="Coils"/>
    </source>
</evidence>
<dbReference type="Gene3D" id="2.40.30.170">
    <property type="match status" value="1"/>
</dbReference>
<dbReference type="InterPro" id="IPR058625">
    <property type="entry name" value="MdtA-like_BSH"/>
</dbReference>
<dbReference type="Gene3D" id="2.40.50.100">
    <property type="match status" value="1"/>
</dbReference>
<sequence>VLISYLISSLSPKPKKGIEVPKPTPVFFERVNQQDFNLKVLTNGEVRSVTEINVIPQVNGQIILVADEFIDGGNFKKGQPLVWIDDRDYKLGVISSESRVAQAKKMLEREIAESELAEKDWEELGQGEASPLTLRIPQLEEAKATLNGAEADLERAKLNLERTVISLPFNGIIKRKNAGIGQYVNAGSVLASAFSTEKVLIPLPLTDTELSYLGLPLGYEAKSFFLGPKVIFRSFVSGKNIEWEGRITRTSGSIDSQTRLVYGYAEVLYPYEEDPPLAIGTYVDAEIEGKKIKEGFILPNSSLKNDNKIYVIDANDRLKIKKIEVVGTDGDNIIVKGEINLNERIIISTLNSGYEGMQLTPMMLEKNEKE</sequence>
<dbReference type="AlphaFoldDB" id="A0A381Q7U6"/>
<accession>A0A381Q7U6</accession>
<feature type="coiled-coil region" evidence="1">
    <location>
        <begin position="100"/>
        <end position="166"/>
    </location>
</feature>
<gene>
    <name evidence="3" type="ORF">METZ01_LOCUS27323</name>
</gene>